<protein>
    <submittedName>
        <fullName evidence="4">N-6 DNA methylase</fullName>
    </submittedName>
</protein>
<dbReference type="AlphaFoldDB" id="A0A7K1KWL8"/>
<dbReference type="InterPro" id="IPR029063">
    <property type="entry name" value="SAM-dependent_MTases_sf"/>
</dbReference>
<comment type="caution">
    <text evidence="4">The sequence shown here is derived from an EMBL/GenBank/DDBJ whole genome shotgun (WGS) entry which is preliminary data.</text>
</comment>
<dbReference type="Gene3D" id="3.90.220.20">
    <property type="entry name" value="DNA methylase specificity domains"/>
    <property type="match status" value="1"/>
</dbReference>
<dbReference type="InterPro" id="IPR003356">
    <property type="entry name" value="DNA_methylase_A-5"/>
</dbReference>
<dbReference type="EMBL" id="WOFH01000002">
    <property type="protein sequence ID" value="MUN36457.1"/>
    <property type="molecule type" value="Genomic_DNA"/>
</dbReference>
<dbReference type="CDD" id="cd02440">
    <property type="entry name" value="AdoMet_MTases"/>
    <property type="match status" value="1"/>
</dbReference>
<keyword evidence="4" id="KW-0808">Transferase</keyword>
<dbReference type="PANTHER" id="PTHR42998:SF1">
    <property type="entry name" value="TYPE I RESTRICTION ENZYME HINDI METHYLASE SUBUNIT"/>
    <property type="match status" value="1"/>
</dbReference>
<dbReference type="Proteomes" id="UP000432015">
    <property type="component" value="Unassembled WGS sequence"/>
</dbReference>
<proteinExistence type="predicted"/>
<evidence type="ECO:0000256" key="1">
    <source>
        <dbReference type="ARBA" id="ARBA00022747"/>
    </source>
</evidence>
<dbReference type="RefSeq" id="WP_312874360.1">
    <property type="nucleotide sequence ID" value="NZ_WOFH01000002.1"/>
</dbReference>
<keyword evidence="5" id="KW-1185">Reference proteome</keyword>
<evidence type="ECO:0000313" key="5">
    <source>
        <dbReference type="Proteomes" id="UP000432015"/>
    </source>
</evidence>
<keyword evidence="2" id="KW-0238">DNA-binding</keyword>
<gene>
    <name evidence="4" type="ORF">GNZ18_07570</name>
</gene>
<dbReference type="InterPro" id="IPR052916">
    <property type="entry name" value="Type-I_RE_MTase_Subunit"/>
</dbReference>
<dbReference type="InterPro" id="IPR044946">
    <property type="entry name" value="Restrct_endonuc_typeI_TRD_sf"/>
</dbReference>
<organism evidence="4 5">
    <name type="scientific">Actinomadura litoris</name>
    <dbReference type="NCBI Taxonomy" id="2678616"/>
    <lineage>
        <taxon>Bacteria</taxon>
        <taxon>Bacillati</taxon>
        <taxon>Actinomycetota</taxon>
        <taxon>Actinomycetes</taxon>
        <taxon>Streptosporangiales</taxon>
        <taxon>Thermomonosporaceae</taxon>
        <taxon>Actinomadura</taxon>
    </lineage>
</organism>
<name>A0A7K1KWL8_9ACTN</name>
<dbReference type="GO" id="GO:0008170">
    <property type="term" value="F:N-methyltransferase activity"/>
    <property type="evidence" value="ECO:0007669"/>
    <property type="project" value="InterPro"/>
</dbReference>
<feature type="domain" description="DNA methylase adenine-specific" evidence="3">
    <location>
        <begin position="174"/>
        <end position="389"/>
    </location>
</feature>
<evidence type="ECO:0000256" key="2">
    <source>
        <dbReference type="ARBA" id="ARBA00023125"/>
    </source>
</evidence>
<keyword evidence="1" id="KW-0680">Restriction system</keyword>
<dbReference type="PRINTS" id="PR00507">
    <property type="entry name" value="N12N6MTFRASE"/>
</dbReference>
<dbReference type="SUPFAM" id="SSF116734">
    <property type="entry name" value="DNA methylase specificity domain"/>
    <property type="match status" value="1"/>
</dbReference>
<dbReference type="SUPFAM" id="SSF53335">
    <property type="entry name" value="S-adenosyl-L-methionine-dependent methyltransferases"/>
    <property type="match status" value="1"/>
</dbReference>
<dbReference type="GO" id="GO:0032259">
    <property type="term" value="P:methylation"/>
    <property type="evidence" value="ECO:0007669"/>
    <property type="project" value="UniProtKB-KW"/>
</dbReference>
<evidence type="ECO:0000313" key="4">
    <source>
        <dbReference type="EMBL" id="MUN36457.1"/>
    </source>
</evidence>
<evidence type="ECO:0000259" key="3">
    <source>
        <dbReference type="Pfam" id="PF02384"/>
    </source>
</evidence>
<dbReference type="Gene3D" id="3.40.50.150">
    <property type="entry name" value="Vaccinia Virus protein VP39"/>
    <property type="match status" value="1"/>
</dbReference>
<sequence length="678" mass="73521">MTAADIARLAGVGRAAVSNWRKRYDDFPRPVGGTATSPSFSLIEVRRWLRDQGKLDEPAVDEDLWHELRRTTDEAALPEILGYAGAFLLRLVRDPAYGESLAGASDADILRNLPSVVDEAAAILPGGRPFPAVLRRRFPPLLRGLASLAAERGAVETFEFLRERYLDLHRRRIYVTPSEVVRLVLDLASPDLTTVLDPACGTGGYLLGALERGASGPVFGQDADETIARLTAVRLALRAPGAVVRAGDSLRHDAFPDVLADLVVATPPFNDRNWGYDELTADARWEYGLPPRTESELAWVQHALAHCVPGGQAMLLMPPAAANRRAGRRIRAQLLRRGALRAVFTLPLGAVPNMAVPLNLWVLRRPATGDRQPSRVLMVETSEDYVAQAVTIWRRFEAEPEEELDEPGRARAVRIIDLLDEEVDLTPSRHIGRPAAAPAIERVTDERVGVLGLLSALPELLPEVEGGEGAADAPLVPVAELVRMGLVTVHYGPGAPSADEEATTAGAPPILTADDVVQGRWPFLPPGSEIVLDEDLIPVLAGDVVVPTIVRRPEARVVPEPGAVLGRHLFLLRPDPERLDAHFLAGVLRGSLNLRHYSMMSSSYRVDIRRAEVPLPPIGEQRRYGSAFRGLEEFETKLRLAATLGGDLARLLGDGLADGSLRPIGPARARTRGKGCGA</sequence>
<dbReference type="PANTHER" id="PTHR42998">
    <property type="entry name" value="TYPE I RESTRICTION ENZYME HINDVIIP M PROTEIN-RELATED"/>
    <property type="match status" value="1"/>
</dbReference>
<dbReference type="GO" id="GO:0003677">
    <property type="term" value="F:DNA binding"/>
    <property type="evidence" value="ECO:0007669"/>
    <property type="project" value="UniProtKB-KW"/>
</dbReference>
<keyword evidence="4" id="KW-0489">Methyltransferase</keyword>
<accession>A0A7K1KWL8</accession>
<dbReference type="GO" id="GO:0009307">
    <property type="term" value="P:DNA restriction-modification system"/>
    <property type="evidence" value="ECO:0007669"/>
    <property type="project" value="UniProtKB-KW"/>
</dbReference>
<dbReference type="Pfam" id="PF02384">
    <property type="entry name" value="N6_Mtase"/>
    <property type="match status" value="1"/>
</dbReference>
<reference evidence="4 5" key="1">
    <citation type="submission" date="2019-11" db="EMBL/GenBank/DDBJ databases">
        <authorList>
            <person name="Cao P."/>
        </authorList>
    </citation>
    <scope>NUCLEOTIDE SEQUENCE [LARGE SCALE GENOMIC DNA]</scope>
    <source>
        <strain evidence="4 5">NEAU-AAG5</strain>
    </source>
</reference>